<accession>M3K2Z5</accession>
<feature type="region of interest" description="Disordered" evidence="1">
    <location>
        <begin position="83"/>
        <end position="104"/>
    </location>
</feature>
<sequence length="284" mass="31825">MNANQLRIPKTLHFADEISQLNNNFLSVNSYSQASIATAPTGPRSINKFIRSNSKFFSSQKNSSTGSLIYDIIDLYLLPDTAPDEQDKKIPPLPPLSSEEDPDPSTALFASLHKGYHYFFGADFLPNTSSSIIASAQSLENDANEGVVIGVSDGKDALYRNDDTNNKSISFLWWKTTSSYLMQKLKGFTHRSTYSDDGGEEGVDAKLKSLFSDETIDENDLAQEFMDPTSSSSPPSQLDPPKRRVTIQENAEIIYPDVNYHKRQHSFNIKRNFGRKISFFKKNV</sequence>
<reference evidence="2 3" key="1">
    <citation type="submission" date="2013-02" db="EMBL/GenBank/DDBJ databases">
        <title>Genome sequence of Candida maltosa Xu316, a potential industrial strain for xylitol and ethanol production.</title>
        <authorList>
            <person name="Yu J."/>
            <person name="Wang Q."/>
            <person name="Geng X."/>
            <person name="Bao W."/>
            <person name="He P."/>
            <person name="Cai J."/>
        </authorList>
    </citation>
    <scope>NUCLEOTIDE SEQUENCE [LARGE SCALE GENOMIC DNA]</scope>
    <source>
        <strain evidence="3">Xu316</strain>
    </source>
</reference>
<evidence type="ECO:0000313" key="2">
    <source>
        <dbReference type="EMBL" id="EMG49635.1"/>
    </source>
</evidence>
<comment type="caution">
    <text evidence="2">The sequence shown here is derived from an EMBL/GenBank/DDBJ whole genome shotgun (WGS) entry which is preliminary data.</text>
</comment>
<name>M3K2Z5_CANMX</name>
<evidence type="ECO:0000256" key="1">
    <source>
        <dbReference type="SAM" id="MobiDB-lite"/>
    </source>
</evidence>
<gene>
    <name evidence="2" type="ORF">G210_5554</name>
</gene>
<dbReference type="EMBL" id="AOGT01000556">
    <property type="protein sequence ID" value="EMG49635.1"/>
    <property type="molecule type" value="Genomic_DNA"/>
</dbReference>
<organism evidence="2 3">
    <name type="scientific">Candida maltosa (strain Xu316)</name>
    <name type="common">Yeast</name>
    <dbReference type="NCBI Taxonomy" id="1245528"/>
    <lineage>
        <taxon>Eukaryota</taxon>
        <taxon>Fungi</taxon>
        <taxon>Dikarya</taxon>
        <taxon>Ascomycota</taxon>
        <taxon>Saccharomycotina</taxon>
        <taxon>Pichiomycetes</taxon>
        <taxon>Debaryomycetaceae</taxon>
        <taxon>Candida/Lodderomyces clade</taxon>
        <taxon>Candida</taxon>
    </lineage>
</organism>
<dbReference type="OMA" id="SLHKGYH"/>
<dbReference type="Proteomes" id="UP000011777">
    <property type="component" value="Unassembled WGS sequence"/>
</dbReference>
<dbReference type="OrthoDB" id="4018979at2759"/>
<protein>
    <submittedName>
        <fullName evidence="2">Uncharacterized protein</fullName>
    </submittedName>
</protein>
<proteinExistence type="predicted"/>
<keyword evidence="3" id="KW-1185">Reference proteome</keyword>
<dbReference type="AlphaFoldDB" id="M3K2Z5"/>
<dbReference type="HOGENOM" id="CLU_1038270_0_0_1"/>
<evidence type="ECO:0000313" key="3">
    <source>
        <dbReference type="Proteomes" id="UP000011777"/>
    </source>
</evidence>